<reference evidence="2 3" key="1">
    <citation type="submission" date="2018-11" db="EMBL/GenBank/DDBJ databases">
        <authorList>
            <consortium name="Pathogen Informatics"/>
        </authorList>
    </citation>
    <scope>NUCLEOTIDE SEQUENCE [LARGE SCALE GENOMIC DNA]</scope>
</reference>
<proteinExistence type="predicted"/>
<name>A0A3P6VAR5_DIBLA</name>
<gene>
    <name evidence="2" type="ORF">DILT_LOCUS4400</name>
</gene>
<protein>
    <recommendedName>
        <fullName evidence="1">DH domain-containing protein</fullName>
    </recommendedName>
</protein>
<evidence type="ECO:0000313" key="3">
    <source>
        <dbReference type="Proteomes" id="UP000281553"/>
    </source>
</evidence>
<dbReference type="OrthoDB" id="3365060at2759"/>
<dbReference type="Pfam" id="PF00621">
    <property type="entry name" value="RhoGEF"/>
    <property type="match status" value="1"/>
</dbReference>
<evidence type="ECO:0000259" key="1">
    <source>
        <dbReference type="PROSITE" id="PS50010"/>
    </source>
</evidence>
<sequence length="238" mass="27421">MGTPVFAVRIDILTPDFVQPNESKKSGDVKSTLKFRKKVNSNISQKIKEFEGATTGHETKKLSVAPEITEESQQRIRGIFDRIKSGPKGSSVEDKEAKRAVELKHRSDELISTEQRYFETLRILKDVSNKLNTVQLEDADILRTIFKDIPSLYMLHSYMDVAFKNSQTPVDYLLWLDVFTSKGVADYFNIYKSFLSQCYTTHRQLADIYEKNKEFQELCIPLVHGRILPLIVLEIHKC</sequence>
<evidence type="ECO:0000313" key="2">
    <source>
        <dbReference type="EMBL" id="VDK89468.1"/>
    </source>
</evidence>
<dbReference type="EMBL" id="UYRU01045399">
    <property type="protein sequence ID" value="VDK89468.1"/>
    <property type="molecule type" value="Genomic_DNA"/>
</dbReference>
<dbReference type="Gene3D" id="1.20.900.10">
    <property type="entry name" value="Dbl homology (DH) domain"/>
    <property type="match status" value="1"/>
</dbReference>
<dbReference type="Proteomes" id="UP000281553">
    <property type="component" value="Unassembled WGS sequence"/>
</dbReference>
<dbReference type="GO" id="GO:0005085">
    <property type="term" value="F:guanyl-nucleotide exchange factor activity"/>
    <property type="evidence" value="ECO:0007669"/>
    <property type="project" value="InterPro"/>
</dbReference>
<dbReference type="InterPro" id="IPR035899">
    <property type="entry name" value="DBL_dom_sf"/>
</dbReference>
<dbReference type="PROSITE" id="PS50010">
    <property type="entry name" value="DH_2"/>
    <property type="match status" value="1"/>
</dbReference>
<dbReference type="AlphaFoldDB" id="A0A3P6VAR5"/>
<organism evidence="2 3">
    <name type="scientific">Dibothriocephalus latus</name>
    <name type="common">Fish tapeworm</name>
    <name type="synonym">Diphyllobothrium latum</name>
    <dbReference type="NCBI Taxonomy" id="60516"/>
    <lineage>
        <taxon>Eukaryota</taxon>
        <taxon>Metazoa</taxon>
        <taxon>Spiralia</taxon>
        <taxon>Lophotrochozoa</taxon>
        <taxon>Platyhelminthes</taxon>
        <taxon>Cestoda</taxon>
        <taxon>Eucestoda</taxon>
        <taxon>Diphyllobothriidea</taxon>
        <taxon>Diphyllobothriidae</taxon>
        <taxon>Dibothriocephalus</taxon>
    </lineage>
</organism>
<keyword evidence="3" id="KW-1185">Reference proteome</keyword>
<dbReference type="SUPFAM" id="SSF48065">
    <property type="entry name" value="DBL homology domain (DH-domain)"/>
    <property type="match status" value="1"/>
</dbReference>
<feature type="domain" description="DH" evidence="1">
    <location>
        <begin position="102"/>
        <end position="217"/>
    </location>
</feature>
<accession>A0A3P6VAR5</accession>
<dbReference type="InterPro" id="IPR000219">
    <property type="entry name" value="DH_dom"/>
</dbReference>